<sequence>MSDRFGTTSGRDFEATHDAEPYSLDPEGQASRRPQTPSREQPFGPGTRRRLVLGSLAVLAALGVVVYALVEALAWSPAPGRNGDMLGQDSGESYLQYQQRAAESLAGAPADEDVYALITFARPLEAAEAGVETEHLDRVNAMVVGMAAPYPLPEPVAGATRADVYTAQLGMIARQLSGIGDVPVPYQLTAVVARDDGETLRALAHAERVATVETLPPDAAWGWFGVSPVEVPGIDQMAVAVPPVRQPASAR</sequence>
<dbReference type="RefSeq" id="WP_290194751.1">
    <property type="nucleotide sequence ID" value="NZ_CP047654.1"/>
</dbReference>
<organism evidence="3 4">
    <name type="scientific">Corynebacterium guangdongense</name>
    <dbReference type="NCBI Taxonomy" id="1783348"/>
    <lineage>
        <taxon>Bacteria</taxon>
        <taxon>Bacillati</taxon>
        <taxon>Actinomycetota</taxon>
        <taxon>Actinomycetes</taxon>
        <taxon>Mycobacteriales</taxon>
        <taxon>Corynebacteriaceae</taxon>
        <taxon>Corynebacterium</taxon>
    </lineage>
</organism>
<gene>
    <name evidence="3" type="ORF">J2S39_001395</name>
</gene>
<evidence type="ECO:0000313" key="4">
    <source>
        <dbReference type="Proteomes" id="UP001180840"/>
    </source>
</evidence>
<feature type="transmembrane region" description="Helical" evidence="2">
    <location>
        <begin position="51"/>
        <end position="70"/>
    </location>
</feature>
<feature type="compositionally biased region" description="Basic and acidic residues" evidence="1">
    <location>
        <begin position="11"/>
        <end position="20"/>
    </location>
</feature>
<evidence type="ECO:0000313" key="3">
    <source>
        <dbReference type="EMBL" id="MDR7329719.1"/>
    </source>
</evidence>
<feature type="region of interest" description="Disordered" evidence="1">
    <location>
        <begin position="1"/>
        <end position="47"/>
    </location>
</feature>
<reference evidence="3" key="1">
    <citation type="submission" date="2023-07" db="EMBL/GenBank/DDBJ databases">
        <title>Sequencing the genomes of 1000 actinobacteria strains.</title>
        <authorList>
            <person name="Klenk H.-P."/>
        </authorList>
    </citation>
    <scope>NUCLEOTIDE SEQUENCE</scope>
    <source>
        <strain evidence="3">DSM 107476</strain>
    </source>
</reference>
<dbReference type="EMBL" id="JAVDXZ010000001">
    <property type="protein sequence ID" value="MDR7329719.1"/>
    <property type="molecule type" value="Genomic_DNA"/>
</dbReference>
<dbReference type="Proteomes" id="UP001180840">
    <property type="component" value="Unassembled WGS sequence"/>
</dbReference>
<evidence type="ECO:0008006" key="5">
    <source>
        <dbReference type="Google" id="ProtNLM"/>
    </source>
</evidence>
<proteinExistence type="predicted"/>
<name>A0ABU1ZXQ9_9CORY</name>
<evidence type="ECO:0000256" key="1">
    <source>
        <dbReference type="SAM" id="MobiDB-lite"/>
    </source>
</evidence>
<protein>
    <recommendedName>
        <fullName evidence="5">DUF4439 domain-containing protein</fullName>
    </recommendedName>
</protein>
<accession>A0ABU1ZXQ9</accession>
<evidence type="ECO:0000256" key="2">
    <source>
        <dbReference type="SAM" id="Phobius"/>
    </source>
</evidence>
<comment type="caution">
    <text evidence="3">The sequence shown here is derived from an EMBL/GenBank/DDBJ whole genome shotgun (WGS) entry which is preliminary data.</text>
</comment>
<feature type="compositionally biased region" description="Polar residues" evidence="1">
    <location>
        <begin position="1"/>
        <end position="10"/>
    </location>
</feature>
<keyword evidence="2" id="KW-1133">Transmembrane helix</keyword>
<keyword evidence="2" id="KW-0812">Transmembrane</keyword>
<keyword evidence="2" id="KW-0472">Membrane</keyword>
<keyword evidence="4" id="KW-1185">Reference proteome</keyword>